<reference evidence="4 5" key="1">
    <citation type="submission" date="2019-08" db="EMBL/GenBank/DDBJ databases">
        <authorList>
            <person name="Peeters C."/>
        </authorList>
    </citation>
    <scope>NUCLEOTIDE SEQUENCE [LARGE SCALE GENOMIC DNA]</scope>
    <source>
        <strain evidence="4 5">LMG 30175</strain>
    </source>
</reference>
<dbReference type="EMBL" id="CABPRZ010000013">
    <property type="protein sequence ID" value="VVE23515.1"/>
    <property type="molecule type" value="Genomic_DNA"/>
</dbReference>
<dbReference type="Pfam" id="PF20249">
    <property type="entry name" value="VasX_N"/>
    <property type="match status" value="1"/>
</dbReference>
<dbReference type="NCBIfam" id="NF041559">
    <property type="entry name" value="BTH_I2691_fam"/>
    <property type="match status" value="1"/>
</dbReference>
<gene>
    <name evidence="4" type="ORF">PTE30175_03180</name>
</gene>
<dbReference type="RefSeq" id="WP_150698033.1">
    <property type="nucleotide sequence ID" value="NZ_CABPRZ010000013.1"/>
</dbReference>
<accession>A0A5E4WKJ1</accession>
<feature type="transmembrane region" description="Helical" evidence="2">
    <location>
        <begin position="906"/>
        <end position="924"/>
    </location>
</feature>
<feature type="transmembrane region" description="Helical" evidence="2">
    <location>
        <begin position="936"/>
        <end position="958"/>
    </location>
</feature>
<dbReference type="OrthoDB" id="8664525at2"/>
<feature type="compositionally biased region" description="Low complexity" evidence="1">
    <location>
        <begin position="184"/>
        <end position="206"/>
    </location>
</feature>
<organism evidence="4 5">
    <name type="scientific">Pandoraea terrae</name>
    <dbReference type="NCBI Taxonomy" id="1537710"/>
    <lineage>
        <taxon>Bacteria</taxon>
        <taxon>Pseudomonadati</taxon>
        <taxon>Pseudomonadota</taxon>
        <taxon>Betaproteobacteria</taxon>
        <taxon>Burkholderiales</taxon>
        <taxon>Burkholderiaceae</taxon>
        <taxon>Pandoraea</taxon>
    </lineage>
</organism>
<protein>
    <recommendedName>
        <fullName evidence="3">Toxin VasX N-terminal region domain-containing protein</fullName>
    </recommendedName>
</protein>
<dbReference type="InterPro" id="IPR046864">
    <property type="entry name" value="VasX_N"/>
</dbReference>
<evidence type="ECO:0000259" key="3">
    <source>
        <dbReference type="Pfam" id="PF20249"/>
    </source>
</evidence>
<evidence type="ECO:0000256" key="1">
    <source>
        <dbReference type="SAM" id="MobiDB-lite"/>
    </source>
</evidence>
<proteinExistence type="predicted"/>
<feature type="transmembrane region" description="Helical" evidence="2">
    <location>
        <begin position="964"/>
        <end position="987"/>
    </location>
</feature>
<dbReference type="Proteomes" id="UP000414233">
    <property type="component" value="Unassembled WGS sequence"/>
</dbReference>
<dbReference type="InterPro" id="IPR048126">
    <property type="entry name" value="Toxin_VasX"/>
</dbReference>
<evidence type="ECO:0000313" key="5">
    <source>
        <dbReference type="Proteomes" id="UP000414233"/>
    </source>
</evidence>
<evidence type="ECO:0000313" key="4">
    <source>
        <dbReference type="EMBL" id="VVE23515.1"/>
    </source>
</evidence>
<feature type="region of interest" description="Disordered" evidence="1">
    <location>
        <begin position="182"/>
        <end position="207"/>
    </location>
</feature>
<evidence type="ECO:0000256" key="2">
    <source>
        <dbReference type="SAM" id="Phobius"/>
    </source>
</evidence>
<dbReference type="CDD" id="cd20707">
    <property type="entry name" value="MIX_III"/>
    <property type="match status" value="1"/>
</dbReference>
<dbReference type="AlphaFoldDB" id="A0A5E4WKJ1"/>
<keyword evidence="2" id="KW-1133">Transmembrane helix</keyword>
<keyword evidence="5" id="KW-1185">Reference proteome</keyword>
<sequence length="1030" mass="110396">MSTASEPKCRVCDKQGLLIMPARYAIAPLDMGLPPVAAPLKVEDAARGVGKGKKQDLTLHGSAQYTTRLLRCGYLYVYDEKNDTMASYWISQEGYYLRLLEGATISEQDKSITPCAYAGHKELAGCIAIADAGRVGTLWLGFSDVQWTKVVIDAHRGPAGKALRELHMRAFDAGAWLKAHGAPSGATTSTKASTGSKSLSSSRGSTPHAVSLDVLASTVAEYAPVSMHIRGRANPFAPPSAPAFHLRMGQAESMQDTCRRRSPGMAAAVVVLDDAAGVAQDLAALIDWHGERLRDTRVERGKYDKASGYGPYTTTYRHLSALDGAIQLLRTTHDEKVKKQVFRQTEAHADQLQGYRNVAIARGAAYARMMPAEARRNPVASVFANQDSAESAEMLALLDAANRNPTPQAIQAAQQASWAGYQKRIKTAPYDAWKAEYRAATDALEKQHIEPLARAHAAWMQSNLLANKLDSTHDGKVVLSGDAYTETLQRCIGPTQDIDGCAAVYLQWLKGDITDRANLLLRALVLRQDELIGAMAAAPLHPDSLPWEALFEQYASHLAPLLKPSLDARVNMRVAQEAFEQAKAEQAAALKDFINATGYERHALLPSNHPMRVELEAADARVQAAREQAEAQRDAGKKETPDSVSMLLAQLGGPIAAALREFNNNAAEKAVARWMAIMGVTLRTPVGVVVVTGKVADTTKFLAKTLVQNLAAAGERNGKPWSDSQIRQQTRYAERQVVGSYASGNIGAFETASLGNGVKAKLAVFITDDMHEKIAAIPDPSKKVAKLVESVTTPKSLHEYAVLKVGRAPVAGAVAQGIVTAVDVIGKCTGWEQMLKAEAKALSFEKSREQDARVTLGGALYVAALGEALARVVNIHGTWRNVHATGMSGRAMGEKIAKGAGTVLKGASMLTAALSAVMGVLDLVDGAKNLLHERWALGGLQLVSGVTGGAGAILAFWAAFTGAIAASVVAGWLLVAAMVLAALGMAIDYVKGDKFAQWLERGYWGTLPSERYAKPDTELADFKLAMQEAQ</sequence>
<name>A0A5E4WKJ1_9BURK</name>
<feature type="domain" description="Toxin VasX N-terminal region" evidence="3">
    <location>
        <begin position="9"/>
        <end position="177"/>
    </location>
</feature>
<keyword evidence="2" id="KW-0812">Transmembrane</keyword>
<keyword evidence="2" id="KW-0472">Membrane</keyword>